<feature type="domain" description="Glycosyltransferase 2-like" evidence="1">
    <location>
        <begin position="12"/>
        <end position="92"/>
    </location>
</feature>
<dbReference type="InterPro" id="IPR029044">
    <property type="entry name" value="Nucleotide-diphossugar_trans"/>
</dbReference>
<evidence type="ECO:0000259" key="1">
    <source>
        <dbReference type="Pfam" id="PF00535"/>
    </source>
</evidence>
<dbReference type="eggNOG" id="arCOG05398">
    <property type="taxonomic scope" value="Archaea"/>
</dbReference>
<dbReference type="Proteomes" id="UP000000346">
    <property type="component" value="Chromosome"/>
</dbReference>
<dbReference type="STRING" id="666510.ASAC_0612"/>
<dbReference type="HOGENOM" id="CLU_840925_0_0_2"/>
<gene>
    <name evidence="2" type="ordered locus">ASAC_0612</name>
</gene>
<evidence type="ECO:0000313" key="3">
    <source>
        <dbReference type="Proteomes" id="UP000000346"/>
    </source>
</evidence>
<evidence type="ECO:0000313" key="2">
    <source>
        <dbReference type="EMBL" id="ADL19019.1"/>
    </source>
</evidence>
<dbReference type="InterPro" id="IPR001173">
    <property type="entry name" value="Glyco_trans_2-like"/>
</dbReference>
<dbReference type="Gene3D" id="3.90.550.10">
    <property type="entry name" value="Spore Coat Polysaccharide Biosynthesis Protein SpsA, Chain A"/>
    <property type="match status" value="1"/>
</dbReference>
<sequence>MPGLCLYGTVLNSVNTVEASIRSVYRPDAEIVVVDGGSRDGTYERLLELSKDYNVKVYRLPGSTRGRGRDYALRMCPEGSYAAYFDLDDEYNAYFHRAIEWGMATESQRPLYYLVKRDYAIARGGWRDLNYAEDIEFFTRVGFDYYLPLITSRPVVRHWSSGRAEAQRYGRGSISRALRLIRMTIDDIRGGAYSFTEFASTIRRAHYRLASPLVYAAAAAMGIYRNAEGVSNKVAYFRAVLERLVNPVEAIGADPADVIVIVEYLPALRLGLGWAAGRIAAAGLSPLVCKMDTRDALVGVGSEEAVRRWPRAPLHSCKTIAVTSPAPTLSSRSFHDHS</sequence>
<protein>
    <submittedName>
        <fullName evidence="2">Glycosyltransferase</fullName>
    </submittedName>
</protein>
<dbReference type="OrthoDB" id="43535at2157"/>
<dbReference type="InParanoid" id="D9Q131"/>
<dbReference type="KEGG" id="asc:ASAC_0612"/>
<name>D9Q131_ACIS3</name>
<dbReference type="CDD" id="cd00761">
    <property type="entry name" value="Glyco_tranf_GTA_type"/>
    <property type="match status" value="1"/>
</dbReference>
<dbReference type="Pfam" id="PF00535">
    <property type="entry name" value="Glycos_transf_2"/>
    <property type="match status" value="1"/>
</dbReference>
<dbReference type="AlphaFoldDB" id="D9Q131"/>
<proteinExistence type="predicted"/>
<reference evidence="2 3" key="1">
    <citation type="journal article" date="2010" name="Appl. Environ. Microbiol.">
        <title>The genome sequence of the crenarchaeon Acidilobus saccharovorans supports a new order, Acidilobales, and suggests an important ecological role in terrestrial acidic hot springs.</title>
        <authorList>
            <person name="Mardanov A.V."/>
            <person name="Svetlitchnyi V.A."/>
            <person name="Beletsky A.V."/>
            <person name="Prokofeva M.I."/>
            <person name="Bonch-Osmolovskaya E.A."/>
            <person name="Ravin N.V."/>
            <person name="Skryabin K.G."/>
        </authorList>
    </citation>
    <scope>NUCLEOTIDE SEQUENCE [LARGE SCALE GENOMIC DNA]</scope>
    <source>
        <strain evidence="3">DSM 16705 / JCM 18335 / VKM B-2471 / 345-15</strain>
    </source>
</reference>
<keyword evidence="2" id="KW-0808">Transferase</keyword>
<dbReference type="EMBL" id="CP001742">
    <property type="protein sequence ID" value="ADL19019.1"/>
    <property type="molecule type" value="Genomic_DNA"/>
</dbReference>
<organism evidence="2 3">
    <name type="scientific">Acidilobus saccharovorans (strain DSM 16705 / JCM 18335 / VKM B-2471 / 345-15)</name>
    <dbReference type="NCBI Taxonomy" id="666510"/>
    <lineage>
        <taxon>Archaea</taxon>
        <taxon>Thermoproteota</taxon>
        <taxon>Thermoprotei</taxon>
        <taxon>Acidilobales</taxon>
        <taxon>Acidilobaceae</taxon>
        <taxon>Acidilobus</taxon>
    </lineage>
</organism>
<keyword evidence="3" id="KW-1185">Reference proteome</keyword>
<dbReference type="SUPFAM" id="SSF53448">
    <property type="entry name" value="Nucleotide-diphospho-sugar transferases"/>
    <property type="match status" value="1"/>
</dbReference>
<dbReference type="RefSeq" id="WP_013266531.1">
    <property type="nucleotide sequence ID" value="NC_014374.1"/>
</dbReference>
<dbReference type="GeneID" id="9498845"/>
<accession>D9Q131</accession>
<dbReference type="GO" id="GO:0016740">
    <property type="term" value="F:transferase activity"/>
    <property type="evidence" value="ECO:0007669"/>
    <property type="project" value="UniProtKB-KW"/>
</dbReference>
<dbReference type="CAZy" id="GT2">
    <property type="family name" value="Glycosyltransferase Family 2"/>
</dbReference>